<protein>
    <submittedName>
        <fullName evidence="6">Peptidase P60</fullName>
    </submittedName>
</protein>
<dbReference type="InterPro" id="IPR038765">
    <property type="entry name" value="Papain-like_cys_pep_sf"/>
</dbReference>
<evidence type="ECO:0000259" key="5">
    <source>
        <dbReference type="PROSITE" id="PS51935"/>
    </source>
</evidence>
<dbReference type="PANTHER" id="PTHR47359">
    <property type="entry name" value="PEPTIDOGLYCAN DL-ENDOPEPTIDASE CWLO"/>
    <property type="match status" value="1"/>
</dbReference>
<keyword evidence="3" id="KW-0378">Hydrolase</keyword>
<dbReference type="KEGG" id="mico:GDR74_15165"/>
<dbReference type="SUPFAM" id="SSF54001">
    <property type="entry name" value="Cysteine proteinases"/>
    <property type="match status" value="1"/>
</dbReference>
<dbReference type="Gene3D" id="3.90.1720.10">
    <property type="entry name" value="endopeptidase domain like (from Nostoc punctiforme)"/>
    <property type="match status" value="1"/>
</dbReference>
<dbReference type="AlphaFoldDB" id="A0A5P9K0L1"/>
<dbReference type="SUPFAM" id="SSF82057">
    <property type="entry name" value="Prokaryotic SH3-related domain"/>
    <property type="match status" value="1"/>
</dbReference>
<sequence>MTFDRRTTPVRADLADERLRGLVEAERFTAGTHRRIACAVTSLHRHPSPEAPVDTQAIWGESVTVYDEHEGWAWVQLHDDGYVGYLRSDDLGAPDPEPTHRVRALRTFVYPGPNLKLPHGGWLTLNSKVAVAEIEGDYARLATGGFVYAPHLSALGTWESDPVAVAERFLHTPYLWGGKTSLGLDCSGLAQTALSAAGIAAPRDSDMQEARLGTPVPVTPGLSGLQRGDLVFWKGHVGLMVDATRLIHATGHTMQVLVEPLSVAEERIRLTSYGPISSVKRLPLRKG</sequence>
<dbReference type="InterPro" id="IPR000064">
    <property type="entry name" value="NLP_P60_dom"/>
</dbReference>
<dbReference type="EMBL" id="CP045423">
    <property type="protein sequence ID" value="QFU17446.1"/>
    <property type="molecule type" value="Genomic_DNA"/>
</dbReference>
<dbReference type="PROSITE" id="PS51935">
    <property type="entry name" value="NLPC_P60"/>
    <property type="match status" value="1"/>
</dbReference>
<evidence type="ECO:0000313" key="6">
    <source>
        <dbReference type="EMBL" id="QFU17446.1"/>
    </source>
</evidence>
<dbReference type="GO" id="GO:0006508">
    <property type="term" value="P:proteolysis"/>
    <property type="evidence" value="ECO:0007669"/>
    <property type="project" value="UniProtKB-KW"/>
</dbReference>
<feature type="domain" description="NlpC/P60" evidence="5">
    <location>
        <begin position="156"/>
        <end position="280"/>
    </location>
</feature>
<proteinExistence type="inferred from homology"/>
<gene>
    <name evidence="6" type="ORF">GDR74_15165</name>
</gene>
<dbReference type="Pfam" id="PF18348">
    <property type="entry name" value="SH3_16"/>
    <property type="match status" value="1"/>
</dbReference>
<keyword evidence="4" id="KW-0788">Thiol protease</keyword>
<dbReference type="Pfam" id="PF00877">
    <property type="entry name" value="NLPC_P60"/>
    <property type="match status" value="1"/>
</dbReference>
<evidence type="ECO:0000256" key="4">
    <source>
        <dbReference type="ARBA" id="ARBA00022807"/>
    </source>
</evidence>
<name>A0A5P9K0L1_9HYPH</name>
<evidence type="ECO:0000256" key="1">
    <source>
        <dbReference type="ARBA" id="ARBA00007074"/>
    </source>
</evidence>
<evidence type="ECO:0000256" key="3">
    <source>
        <dbReference type="ARBA" id="ARBA00022801"/>
    </source>
</evidence>
<dbReference type="InterPro" id="IPR041382">
    <property type="entry name" value="SH3_16"/>
</dbReference>
<reference evidence="6 7" key="1">
    <citation type="submission" date="2019-10" db="EMBL/GenBank/DDBJ databases">
        <title>Isolation, Identification of Microvirga thermotolerans HR1, a novel thermophilic bacterium and Comparative Genomics of the genus Microvirga.</title>
        <authorList>
            <person name="Li J."/>
            <person name="Zhang W."/>
            <person name="Lin M."/>
            <person name="Wang J."/>
        </authorList>
    </citation>
    <scope>NUCLEOTIDE SEQUENCE [LARGE SCALE GENOMIC DNA]</scope>
    <source>
        <strain evidence="6 7">HR1</strain>
    </source>
</reference>
<evidence type="ECO:0000256" key="2">
    <source>
        <dbReference type="ARBA" id="ARBA00022670"/>
    </source>
</evidence>
<dbReference type="PANTHER" id="PTHR47359:SF3">
    <property type="entry name" value="NLP_P60 DOMAIN-CONTAINING PROTEIN-RELATED"/>
    <property type="match status" value="1"/>
</dbReference>
<dbReference type="Proteomes" id="UP000325614">
    <property type="component" value="Chromosome"/>
</dbReference>
<keyword evidence="7" id="KW-1185">Reference proteome</keyword>
<dbReference type="Gene3D" id="2.30.30.40">
    <property type="entry name" value="SH3 Domains"/>
    <property type="match status" value="1"/>
</dbReference>
<dbReference type="RefSeq" id="WP_152587080.1">
    <property type="nucleotide sequence ID" value="NZ_CP045423.1"/>
</dbReference>
<comment type="similarity">
    <text evidence="1">Belongs to the peptidase C40 family.</text>
</comment>
<evidence type="ECO:0000313" key="7">
    <source>
        <dbReference type="Proteomes" id="UP000325614"/>
    </source>
</evidence>
<accession>A0A5P9K0L1</accession>
<organism evidence="6 7">
    <name type="scientific">Microvirga thermotolerans</name>
    <dbReference type="NCBI Taxonomy" id="2651334"/>
    <lineage>
        <taxon>Bacteria</taxon>
        <taxon>Pseudomonadati</taxon>
        <taxon>Pseudomonadota</taxon>
        <taxon>Alphaproteobacteria</taxon>
        <taxon>Hyphomicrobiales</taxon>
        <taxon>Methylobacteriaceae</taxon>
        <taxon>Microvirga</taxon>
    </lineage>
</organism>
<dbReference type="InterPro" id="IPR051794">
    <property type="entry name" value="PG_Endopeptidase_C40"/>
</dbReference>
<keyword evidence="2" id="KW-0645">Protease</keyword>
<dbReference type="GO" id="GO:0008234">
    <property type="term" value="F:cysteine-type peptidase activity"/>
    <property type="evidence" value="ECO:0007669"/>
    <property type="project" value="UniProtKB-KW"/>
</dbReference>